<dbReference type="InterPro" id="IPR029063">
    <property type="entry name" value="SAM-dependent_MTases_sf"/>
</dbReference>
<comment type="caution">
    <text evidence="8">The sequence shown here is derived from an EMBL/GenBank/DDBJ whole genome shotgun (WGS) entry which is preliminary data.</text>
</comment>
<dbReference type="GO" id="GO:0003723">
    <property type="term" value="F:RNA binding"/>
    <property type="evidence" value="ECO:0007669"/>
    <property type="project" value="UniProtKB-UniRule"/>
</dbReference>
<dbReference type="PANTHER" id="PTHR22807:SF30">
    <property type="entry name" value="28S RRNA (CYTOSINE(4447)-C(5))-METHYLTRANSFERASE-RELATED"/>
    <property type="match status" value="1"/>
</dbReference>
<keyword evidence="1 5" id="KW-0489">Methyltransferase</keyword>
<dbReference type="PROSITE" id="PS51686">
    <property type="entry name" value="SAM_MT_RSMB_NOP"/>
    <property type="match status" value="1"/>
</dbReference>
<dbReference type="Proteomes" id="UP000474802">
    <property type="component" value="Unassembled WGS sequence"/>
</dbReference>
<comment type="caution">
    <text evidence="5">Lacks conserved residue(s) required for the propagation of feature annotation.</text>
</comment>
<reference evidence="8 9" key="2">
    <citation type="submission" date="2020-03" db="EMBL/GenBank/DDBJ databases">
        <title>Devosia chinhatensis sp. nov., isolated from a hexachlorocyclohexane (HCH) dump site in India.</title>
        <authorList>
            <person name="Kumar M."/>
            <person name="Lal R."/>
        </authorList>
    </citation>
    <scope>NUCLEOTIDE SEQUENCE [LARGE SCALE GENOMIC DNA]</scope>
    <source>
        <strain evidence="8 9">H239</strain>
    </source>
</reference>
<dbReference type="Pfam" id="PF01189">
    <property type="entry name" value="Methyltr_RsmB-F"/>
    <property type="match status" value="1"/>
</dbReference>
<feature type="domain" description="SAM-dependent MTase RsmB/NOP-type" evidence="7">
    <location>
        <begin position="1"/>
        <end position="105"/>
    </location>
</feature>
<evidence type="ECO:0000256" key="5">
    <source>
        <dbReference type="PROSITE-ProRule" id="PRU01023"/>
    </source>
</evidence>
<evidence type="ECO:0000256" key="4">
    <source>
        <dbReference type="ARBA" id="ARBA00022884"/>
    </source>
</evidence>
<evidence type="ECO:0000256" key="2">
    <source>
        <dbReference type="ARBA" id="ARBA00022679"/>
    </source>
</evidence>
<keyword evidence="9" id="KW-1185">Reference proteome</keyword>
<accession>A0A6M1SHN1</accession>
<protein>
    <recommendedName>
        <fullName evidence="7">SAM-dependent MTase RsmB/NOP-type domain-containing protein</fullName>
    </recommendedName>
</protein>
<dbReference type="GO" id="GO:0001510">
    <property type="term" value="P:RNA methylation"/>
    <property type="evidence" value="ECO:0007669"/>
    <property type="project" value="InterPro"/>
</dbReference>
<name>A0A6M1SHN1_9HYPH</name>
<dbReference type="InterPro" id="IPR001678">
    <property type="entry name" value="MeTrfase_RsmB-F_NOP2_dom"/>
</dbReference>
<keyword evidence="4 5" id="KW-0694">RNA-binding</keyword>
<evidence type="ECO:0000313" key="8">
    <source>
        <dbReference type="EMBL" id="NGP16698.1"/>
    </source>
</evidence>
<dbReference type="InterPro" id="IPR049560">
    <property type="entry name" value="MeTrfase_RsmB-F_NOP2_cat"/>
</dbReference>
<keyword evidence="3 5" id="KW-0949">S-adenosyl-L-methionine</keyword>
<keyword evidence="2 5" id="KW-0808">Transferase</keyword>
<evidence type="ECO:0000256" key="3">
    <source>
        <dbReference type="ARBA" id="ARBA00022691"/>
    </source>
</evidence>
<proteinExistence type="inferred from homology"/>
<sequence length="124" mass="13668">MLWHRSANDIAGRVRLQRSLLSNALRSLKPGGTLIYCVCSLEAAEGEDQVQWALDALPELELSPVRADELPGLPGAVSAKGLVRTHPAMRPGESDGEWTASSWRDSRERVKPFLTHCAQNPHCR</sequence>
<dbReference type="RefSeq" id="WP_164532939.1">
    <property type="nucleotide sequence ID" value="NZ_JAALFG010000001.1"/>
</dbReference>
<comment type="similarity">
    <text evidence="5">Belongs to the class I-like SAM-binding methyltransferase superfamily. RsmB/NOP family.</text>
</comment>
<evidence type="ECO:0000259" key="7">
    <source>
        <dbReference type="PROSITE" id="PS51686"/>
    </source>
</evidence>
<evidence type="ECO:0000256" key="6">
    <source>
        <dbReference type="SAM" id="MobiDB-lite"/>
    </source>
</evidence>
<gene>
    <name evidence="8" type="ORF">G5575_02425</name>
</gene>
<evidence type="ECO:0000313" key="9">
    <source>
        <dbReference type="Proteomes" id="UP000474802"/>
    </source>
</evidence>
<dbReference type="GO" id="GO:0008173">
    <property type="term" value="F:RNA methyltransferase activity"/>
    <property type="evidence" value="ECO:0007669"/>
    <property type="project" value="InterPro"/>
</dbReference>
<feature type="region of interest" description="Disordered" evidence="6">
    <location>
        <begin position="76"/>
        <end position="103"/>
    </location>
</feature>
<dbReference type="AlphaFoldDB" id="A0A6M1SHN1"/>
<dbReference type="InterPro" id="IPR023267">
    <property type="entry name" value="RCMT"/>
</dbReference>
<organism evidence="8 9">
    <name type="scientific">Devosia aurantiaca</name>
    <dbReference type="NCBI Taxonomy" id="2714858"/>
    <lineage>
        <taxon>Bacteria</taxon>
        <taxon>Pseudomonadati</taxon>
        <taxon>Pseudomonadota</taxon>
        <taxon>Alphaproteobacteria</taxon>
        <taxon>Hyphomicrobiales</taxon>
        <taxon>Devosiaceae</taxon>
        <taxon>Devosia</taxon>
    </lineage>
</organism>
<dbReference type="SUPFAM" id="SSF53335">
    <property type="entry name" value="S-adenosyl-L-methionine-dependent methyltransferases"/>
    <property type="match status" value="1"/>
</dbReference>
<dbReference type="Gene3D" id="3.40.50.150">
    <property type="entry name" value="Vaccinia Virus protein VP39"/>
    <property type="match status" value="1"/>
</dbReference>
<evidence type="ECO:0000256" key="1">
    <source>
        <dbReference type="ARBA" id="ARBA00022603"/>
    </source>
</evidence>
<reference evidence="8 9" key="1">
    <citation type="submission" date="2020-02" db="EMBL/GenBank/DDBJ databases">
        <authorList>
            <person name="Khan S.A."/>
            <person name="Jeon C.O."/>
            <person name="Chun B.H."/>
        </authorList>
    </citation>
    <scope>NUCLEOTIDE SEQUENCE [LARGE SCALE GENOMIC DNA]</scope>
    <source>
        <strain evidence="8 9">H239</strain>
    </source>
</reference>
<dbReference type="PANTHER" id="PTHR22807">
    <property type="entry name" value="NOP2 YEAST -RELATED NOL1/NOP2/FMU SUN DOMAIN-CONTAINING"/>
    <property type="match status" value="1"/>
</dbReference>
<feature type="active site" description="Nucleophile" evidence="5">
    <location>
        <position position="39"/>
    </location>
</feature>
<dbReference type="EMBL" id="JAALFG010000001">
    <property type="protein sequence ID" value="NGP16698.1"/>
    <property type="molecule type" value="Genomic_DNA"/>
</dbReference>